<comment type="caution">
    <text evidence="1">The sequence shown here is derived from an EMBL/GenBank/DDBJ whole genome shotgun (WGS) entry which is preliminary data.</text>
</comment>
<name>A0A9X0F640_BACTU</name>
<proteinExistence type="predicted"/>
<dbReference type="EMBL" id="AMYJ01000072">
    <property type="protein sequence ID" value="KIU72791.1"/>
    <property type="molecule type" value="Genomic_DNA"/>
</dbReference>
<reference evidence="1 2" key="1">
    <citation type="journal article" date="2015" name="Sci. Rep.">
        <title>The expression and crystallization of Cry65Aa require two C-termini, revealing a novel evolutionary strategy of Bacillus thuringiensis Cry proteins.</title>
        <authorList>
            <person name="Peng D.H."/>
            <person name="Pang C.Y."/>
            <person name="Wu H."/>
            <person name="Huang Q."/>
            <person name="Zheng J.S."/>
            <person name="Sun M."/>
        </authorList>
    </citation>
    <scope>NUCLEOTIDE SEQUENCE [LARGE SCALE GENOMIC DNA]</scope>
    <source>
        <strain evidence="1 2">Sbt003</strain>
    </source>
</reference>
<organism evidence="1 2">
    <name type="scientific">Bacillus thuringiensis Sbt003</name>
    <dbReference type="NCBI Taxonomy" id="1235825"/>
    <lineage>
        <taxon>Bacteria</taxon>
        <taxon>Bacillati</taxon>
        <taxon>Bacillota</taxon>
        <taxon>Bacilli</taxon>
        <taxon>Bacillales</taxon>
        <taxon>Bacillaceae</taxon>
        <taxon>Bacillus</taxon>
        <taxon>Bacillus cereus group</taxon>
    </lineage>
</organism>
<sequence>MHQKNQKRSIISQWISFFSALYEFVTYINAVNDWTTDGATLPRNIKITIIIDIANLFLLKFSFLGL</sequence>
<evidence type="ECO:0000313" key="2">
    <source>
        <dbReference type="Proteomes" id="UP000032407"/>
    </source>
</evidence>
<gene>
    <name evidence="1" type="ORF">C797_21296</name>
</gene>
<evidence type="ECO:0000313" key="1">
    <source>
        <dbReference type="EMBL" id="KIU72791.1"/>
    </source>
</evidence>
<protein>
    <submittedName>
        <fullName evidence="1">Uncharacterized protein</fullName>
    </submittedName>
</protein>
<dbReference type="AlphaFoldDB" id="A0A9X0F640"/>
<accession>A0A9X0F640</accession>
<dbReference type="Proteomes" id="UP000032407">
    <property type="component" value="Unassembled WGS sequence"/>
</dbReference>